<dbReference type="SUPFAM" id="SSF81296">
    <property type="entry name" value="E set domains"/>
    <property type="match status" value="1"/>
</dbReference>
<dbReference type="PANTHER" id="PTHR10357">
    <property type="entry name" value="ALPHA-AMYLASE FAMILY MEMBER"/>
    <property type="match status" value="1"/>
</dbReference>
<evidence type="ECO:0000256" key="1">
    <source>
        <dbReference type="ARBA" id="ARBA00001913"/>
    </source>
</evidence>
<reference evidence="10 11" key="1">
    <citation type="submission" date="2018-10" db="EMBL/GenBank/DDBJ databases">
        <authorList>
            <person name="Rosinski-Chupin I."/>
        </authorList>
    </citation>
    <scope>NUCLEOTIDE SEQUENCE [LARGE SCALE GENOMIC DNA]</scope>
    <source>
        <strain evidence="10 11">S119</strain>
    </source>
</reference>
<dbReference type="GO" id="GO:0004556">
    <property type="term" value="F:alpha-amylase activity"/>
    <property type="evidence" value="ECO:0007669"/>
    <property type="project" value="InterPro"/>
</dbReference>
<dbReference type="EMBL" id="LR031521">
    <property type="protein sequence ID" value="VDC39355.1"/>
    <property type="molecule type" value="Genomic_DNA"/>
</dbReference>
<dbReference type="SUPFAM" id="SSF51011">
    <property type="entry name" value="Glycosyl hydrolase domain"/>
    <property type="match status" value="1"/>
</dbReference>
<dbReference type="SMART" id="SM01065">
    <property type="entry name" value="CBM_2"/>
    <property type="match status" value="1"/>
</dbReference>
<dbReference type="RefSeq" id="WP_010922388.1">
    <property type="nucleotide sequence ID" value="NZ_AP017629.1"/>
</dbReference>
<evidence type="ECO:0000313" key="9">
    <source>
        <dbReference type="EMBL" id="TNY46291.1"/>
    </source>
</evidence>
<reference evidence="9 12" key="2">
    <citation type="submission" date="2019-05" db="EMBL/GenBank/DDBJ databases">
        <title>Novel genomic isolates of S.pyogenes and S.dysgalactiae subsp. equisimilis associated to necrotising fasciitis (NSTI).</title>
        <authorList>
            <person name="Barrantes I."/>
        </authorList>
    </citation>
    <scope>NUCLEOTIDE SEQUENCE [LARGE SCALE GENOMIC DNA]</scope>
    <source>
        <strain evidence="9 12">SPY6028</strain>
    </source>
</reference>
<dbReference type="PANTHER" id="PTHR10357:SF215">
    <property type="entry name" value="ALPHA-AMYLASE 1"/>
    <property type="match status" value="1"/>
</dbReference>
<dbReference type="Gene3D" id="2.60.40.10">
    <property type="entry name" value="Immunoglobulins"/>
    <property type="match status" value="2"/>
</dbReference>
<evidence type="ECO:0000256" key="2">
    <source>
        <dbReference type="ARBA" id="ARBA00008061"/>
    </source>
</evidence>
<dbReference type="PROSITE" id="PS51166">
    <property type="entry name" value="CBM20"/>
    <property type="match status" value="1"/>
</dbReference>
<dbReference type="Proteomes" id="UP000316580">
    <property type="component" value="Unassembled WGS sequence"/>
</dbReference>
<evidence type="ECO:0000313" key="11">
    <source>
        <dbReference type="Proteomes" id="UP000274496"/>
    </source>
</evidence>
<accession>A0A4U7G2F6</accession>
<dbReference type="Pfam" id="PF01833">
    <property type="entry name" value="TIG"/>
    <property type="match status" value="1"/>
</dbReference>
<dbReference type="SMART" id="SM00632">
    <property type="entry name" value="Aamy_C"/>
    <property type="match status" value="1"/>
</dbReference>
<feature type="chain" id="PRO_5044400465" evidence="7">
    <location>
        <begin position="31"/>
        <end position="711"/>
    </location>
</feature>
<feature type="signal peptide" evidence="7">
    <location>
        <begin position="1"/>
        <end position="30"/>
    </location>
</feature>
<dbReference type="Proteomes" id="UP000274496">
    <property type="component" value="Chromosome"/>
</dbReference>
<dbReference type="GO" id="GO:0005975">
    <property type="term" value="P:carbohydrate metabolic process"/>
    <property type="evidence" value="ECO:0007669"/>
    <property type="project" value="InterPro"/>
</dbReference>
<keyword evidence="5" id="KW-0106">Calcium</keyword>
<evidence type="ECO:0000256" key="5">
    <source>
        <dbReference type="ARBA" id="ARBA00022837"/>
    </source>
</evidence>
<dbReference type="InterPro" id="IPR006048">
    <property type="entry name" value="A-amylase/branching_C"/>
</dbReference>
<sequence length="711" mass="79545">MRELHIKTYKLLTKSAVLLGLISFPLTVSAADNASVTNKADFSTDTIYQIVTDRFNDGNTSNNGKTDVFDKNDLKKYHGGDWQGIIAKIKDGYLTDMGISAIWISSPVENIDSIDPSNGSAAYHGYWAKDFFKTNQHFGTEADFQQLVKVAHQHHIKVVIDFAPNHTSTAEKEGTTFKEDGALYKNGKLVGKFSDDKDKIFNHESWTDFSTYENSIYHSMYGLADLNNINPKVDQYMKEAIDKWLDLGVDGIRVDAVKHMSQGWQKNWLSHIYEKHNVFVFGEWFSGHTDDDYDMTTFANNSGMGLLDFRFANAIRQLYTGFSTFTMRDFYKVLENRDQVTNEVTDQVTFIDNHDMERFATKVANNQTAVNQAYALLLTSRGVPNIYYGTEQYATGDKDPNNRGDMPSFNKESQAYKVISKLAPLRKQNQALAYGTTEQRWISDHVLVFERKFGNHVALVAINRDQTNGYTITNAKTALPQNSYKDKLEGLLGGQELIVGADGTISSFELGAGQVAVWTYEGEDKTPQLGDVDASVGIAGNKITISGQGFGNSKGQVTFGEISAEILSWSDTLITLKVPTVPANYYNISVTTADKQTSNSYQAFEVLTDKQIPVRLLINDFKTVPGEQLYLMGDVFEMGANDAKNAVGPLFNNTQTIAKYPNWFFDTHLPINKEIAVKLVKKDSIGNVLWTSPETYSIKTGHEAQTITIKK</sequence>
<gene>
    <name evidence="9" type="ORF">FGO82_10600</name>
    <name evidence="10" type="ORF">SP119_1067</name>
</gene>
<evidence type="ECO:0000256" key="6">
    <source>
        <dbReference type="RuleBase" id="RU003615"/>
    </source>
</evidence>
<dbReference type="AlphaFoldDB" id="A0A4U7G2F6"/>
<dbReference type="CDD" id="cd00604">
    <property type="entry name" value="IPT_CGTD"/>
    <property type="match status" value="1"/>
</dbReference>
<organism evidence="9 12">
    <name type="scientific">Streptococcus pyogenes</name>
    <dbReference type="NCBI Taxonomy" id="1314"/>
    <lineage>
        <taxon>Bacteria</taxon>
        <taxon>Bacillati</taxon>
        <taxon>Bacillota</taxon>
        <taxon>Bacilli</taxon>
        <taxon>Lactobacillales</taxon>
        <taxon>Streptococcaceae</taxon>
        <taxon>Streptococcus</taxon>
    </lineage>
</organism>
<evidence type="ECO:0000256" key="7">
    <source>
        <dbReference type="SAM" id="SignalP"/>
    </source>
</evidence>
<evidence type="ECO:0000313" key="10">
    <source>
        <dbReference type="EMBL" id="VDC39355.1"/>
    </source>
</evidence>
<evidence type="ECO:0000259" key="8">
    <source>
        <dbReference type="PROSITE" id="PS51166"/>
    </source>
</evidence>
<protein>
    <submittedName>
        <fullName evidence="10">Alpha-amylase</fullName>
    </submittedName>
    <submittedName>
        <fullName evidence="9">Cyclomaltodextrin glucanotransferase</fullName>
    </submittedName>
</protein>
<dbReference type="EMBL" id="VCID01000544">
    <property type="protein sequence ID" value="TNY46291.1"/>
    <property type="molecule type" value="Genomic_DNA"/>
</dbReference>
<dbReference type="GO" id="GO:0046872">
    <property type="term" value="F:metal ion binding"/>
    <property type="evidence" value="ECO:0007669"/>
    <property type="project" value="UniProtKB-KW"/>
</dbReference>
<dbReference type="SUPFAM" id="SSF51445">
    <property type="entry name" value="(Trans)glycosidases"/>
    <property type="match status" value="1"/>
</dbReference>
<keyword evidence="4 7" id="KW-0732">Signal</keyword>
<dbReference type="InterPro" id="IPR006046">
    <property type="entry name" value="Alpha_amylase"/>
</dbReference>
<keyword evidence="9" id="KW-0808">Transferase</keyword>
<feature type="domain" description="CBM20" evidence="8">
    <location>
        <begin position="606"/>
        <end position="711"/>
    </location>
</feature>
<evidence type="ECO:0000256" key="4">
    <source>
        <dbReference type="ARBA" id="ARBA00022729"/>
    </source>
</evidence>
<dbReference type="Pfam" id="PF02806">
    <property type="entry name" value="Alpha-amylase_C"/>
    <property type="match status" value="1"/>
</dbReference>
<dbReference type="InterPro" id="IPR031319">
    <property type="entry name" value="A-amylase_C"/>
</dbReference>
<evidence type="ECO:0000313" key="12">
    <source>
        <dbReference type="Proteomes" id="UP000316580"/>
    </source>
</evidence>
<evidence type="ECO:0000256" key="3">
    <source>
        <dbReference type="ARBA" id="ARBA00022723"/>
    </source>
</evidence>
<dbReference type="CDD" id="cd11320">
    <property type="entry name" value="AmyAc_AmyMalt_CGTase_like"/>
    <property type="match status" value="1"/>
</dbReference>
<dbReference type="Pfam" id="PF00128">
    <property type="entry name" value="Alpha-amylase"/>
    <property type="match status" value="1"/>
</dbReference>
<dbReference type="InterPro" id="IPR006047">
    <property type="entry name" value="GH13_cat_dom"/>
</dbReference>
<dbReference type="InterPro" id="IPR017853">
    <property type="entry name" value="GH"/>
</dbReference>
<dbReference type="InterPro" id="IPR013784">
    <property type="entry name" value="Carb-bd-like_fold"/>
</dbReference>
<dbReference type="InterPro" id="IPR013780">
    <property type="entry name" value="Glyco_hydro_b"/>
</dbReference>
<dbReference type="InterPro" id="IPR002044">
    <property type="entry name" value="CBM20"/>
</dbReference>
<dbReference type="InterPro" id="IPR002909">
    <property type="entry name" value="IPT_dom"/>
</dbReference>
<dbReference type="Gene3D" id="3.20.20.80">
    <property type="entry name" value="Glycosidases"/>
    <property type="match status" value="1"/>
</dbReference>
<dbReference type="Pfam" id="PF00686">
    <property type="entry name" value="CBM_20"/>
    <property type="match status" value="1"/>
</dbReference>
<name>A0A4U7G2F6_STRPY</name>
<dbReference type="SUPFAM" id="SSF49452">
    <property type="entry name" value="Starch-binding domain-like"/>
    <property type="match status" value="1"/>
</dbReference>
<dbReference type="Gene3D" id="2.60.40.1180">
    <property type="entry name" value="Golgi alpha-mannosidase II"/>
    <property type="match status" value="1"/>
</dbReference>
<keyword evidence="3" id="KW-0479">Metal-binding</keyword>
<dbReference type="InterPro" id="IPR013783">
    <property type="entry name" value="Ig-like_fold"/>
</dbReference>
<comment type="similarity">
    <text evidence="2 6">Belongs to the glycosyl hydrolase 13 family.</text>
</comment>
<dbReference type="PRINTS" id="PR00110">
    <property type="entry name" value="ALPHAAMYLASE"/>
</dbReference>
<dbReference type="SMART" id="SM00642">
    <property type="entry name" value="Aamy"/>
    <property type="match status" value="1"/>
</dbReference>
<dbReference type="GO" id="GO:2001070">
    <property type="term" value="F:starch binding"/>
    <property type="evidence" value="ECO:0007669"/>
    <property type="project" value="InterPro"/>
</dbReference>
<dbReference type="InterPro" id="IPR014756">
    <property type="entry name" value="Ig_E-set"/>
</dbReference>
<dbReference type="GO" id="GO:0016740">
    <property type="term" value="F:transferase activity"/>
    <property type="evidence" value="ECO:0007669"/>
    <property type="project" value="UniProtKB-KW"/>
</dbReference>
<proteinExistence type="inferred from homology"/>
<comment type="cofactor">
    <cofactor evidence="1">
        <name>Ca(2+)</name>
        <dbReference type="ChEBI" id="CHEBI:29108"/>
    </cofactor>
</comment>